<organism evidence="2 3">
    <name type="scientific">Trichostrongylus colubriformis</name>
    <name type="common">Black scour worm</name>
    <dbReference type="NCBI Taxonomy" id="6319"/>
    <lineage>
        <taxon>Eukaryota</taxon>
        <taxon>Metazoa</taxon>
        <taxon>Ecdysozoa</taxon>
        <taxon>Nematoda</taxon>
        <taxon>Chromadorea</taxon>
        <taxon>Rhabditida</taxon>
        <taxon>Rhabditina</taxon>
        <taxon>Rhabditomorpha</taxon>
        <taxon>Strongyloidea</taxon>
        <taxon>Trichostrongylidae</taxon>
        <taxon>Trichostrongylus</taxon>
    </lineage>
</organism>
<sequence length="120" mass="13026">MQISSAYMILLLFVLVCAHAALYYSPYSSVSHDPMEGTKEVDASLPVLETKHGAVTMVPPQPVPSMPQPLPIEVIDSSTGQKLGTQSIIRVSPTGYPQFGVPPYSIQYLTFDGNLVPYGR</sequence>
<feature type="chain" id="PRO_5042995978" evidence="1">
    <location>
        <begin position="21"/>
        <end position="120"/>
    </location>
</feature>
<comment type="caution">
    <text evidence="2">The sequence shown here is derived from an EMBL/GenBank/DDBJ whole genome shotgun (WGS) entry which is preliminary data.</text>
</comment>
<dbReference type="AlphaFoldDB" id="A0AAN8FC79"/>
<proteinExistence type="predicted"/>
<accession>A0AAN8FC79</accession>
<feature type="signal peptide" evidence="1">
    <location>
        <begin position="1"/>
        <end position="20"/>
    </location>
</feature>
<gene>
    <name evidence="2" type="ORF">GCK32_019052</name>
</gene>
<keyword evidence="1" id="KW-0732">Signal</keyword>
<dbReference type="Proteomes" id="UP001331761">
    <property type="component" value="Unassembled WGS sequence"/>
</dbReference>
<keyword evidence="3" id="KW-1185">Reference proteome</keyword>
<evidence type="ECO:0000313" key="2">
    <source>
        <dbReference type="EMBL" id="KAK5974315.1"/>
    </source>
</evidence>
<reference evidence="2 3" key="1">
    <citation type="submission" date="2019-10" db="EMBL/GenBank/DDBJ databases">
        <title>Assembly and Annotation for the nematode Trichostrongylus colubriformis.</title>
        <authorList>
            <person name="Martin J."/>
        </authorList>
    </citation>
    <scope>NUCLEOTIDE SEQUENCE [LARGE SCALE GENOMIC DNA]</scope>
    <source>
        <strain evidence="2">G859</strain>
        <tissue evidence="2">Whole worm</tissue>
    </source>
</reference>
<protein>
    <submittedName>
        <fullName evidence="2">Uncharacterized protein</fullName>
    </submittedName>
</protein>
<evidence type="ECO:0000256" key="1">
    <source>
        <dbReference type="SAM" id="SignalP"/>
    </source>
</evidence>
<evidence type="ECO:0000313" key="3">
    <source>
        <dbReference type="Proteomes" id="UP001331761"/>
    </source>
</evidence>
<dbReference type="EMBL" id="WIXE01014423">
    <property type="protein sequence ID" value="KAK5974315.1"/>
    <property type="molecule type" value="Genomic_DNA"/>
</dbReference>
<name>A0AAN8FC79_TRICO</name>